<evidence type="ECO:0000256" key="11">
    <source>
        <dbReference type="ARBA" id="ARBA00055682"/>
    </source>
</evidence>
<dbReference type="SUPFAM" id="SSF52540">
    <property type="entry name" value="P-loop containing nucleoside triphosphate hydrolases"/>
    <property type="match status" value="1"/>
</dbReference>
<dbReference type="CDD" id="cd17870">
    <property type="entry name" value="GPN1"/>
    <property type="match status" value="1"/>
</dbReference>
<dbReference type="PANTHER" id="PTHR21231:SF8">
    <property type="entry name" value="GPN-LOOP GTPASE 1"/>
    <property type="match status" value="1"/>
</dbReference>
<dbReference type="FunFam" id="3.40.50.300:FF:000888">
    <property type="entry name" value="GPN-loop GTPase 1"/>
    <property type="match status" value="1"/>
</dbReference>
<comment type="similarity">
    <text evidence="3">Belongs to the GPN-loop GTPase family.</text>
</comment>
<feature type="region of interest" description="Disordered" evidence="13">
    <location>
        <begin position="367"/>
        <end position="395"/>
    </location>
</feature>
<dbReference type="Gene3D" id="3.40.50.300">
    <property type="entry name" value="P-loop containing nucleotide triphosphate hydrolases"/>
    <property type="match status" value="1"/>
</dbReference>
<evidence type="ECO:0000256" key="3">
    <source>
        <dbReference type="ARBA" id="ARBA00005290"/>
    </source>
</evidence>
<feature type="region of interest" description="Disordered" evidence="13">
    <location>
        <begin position="412"/>
        <end position="466"/>
    </location>
</feature>
<keyword evidence="8" id="KW-0175">Coiled coil</keyword>
<evidence type="ECO:0000256" key="8">
    <source>
        <dbReference type="ARBA" id="ARBA00023054"/>
    </source>
</evidence>
<dbReference type="PANTHER" id="PTHR21231">
    <property type="entry name" value="XPA-BINDING PROTEIN 1-RELATED"/>
    <property type="match status" value="1"/>
</dbReference>
<keyword evidence="7" id="KW-0378">Hydrolase</keyword>
<evidence type="ECO:0000256" key="6">
    <source>
        <dbReference type="ARBA" id="ARBA00022741"/>
    </source>
</evidence>
<accession>A0A183SGU5</accession>
<dbReference type="GO" id="GO:0005737">
    <property type="term" value="C:cytoplasm"/>
    <property type="evidence" value="ECO:0007669"/>
    <property type="project" value="UniProtKB-SubCell"/>
</dbReference>
<evidence type="ECO:0000256" key="12">
    <source>
        <dbReference type="ARBA" id="ARBA00083137"/>
    </source>
</evidence>
<keyword evidence="5" id="KW-0963">Cytoplasm</keyword>
<evidence type="ECO:0000256" key="13">
    <source>
        <dbReference type="SAM" id="MobiDB-lite"/>
    </source>
</evidence>
<organism evidence="14">
    <name type="scientific">Schistocephalus solidus</name>
    <name type="common">Tapeworm</name>
    <dbReference type="NCBI Taxonomy" id="70667"/>
    <lineage>
        <taxon>Eukaryota</taxon>
        <taxon>Metazoa</taxon>
        <taxon>Spiralia</taxon>
        <taxon>Lophotrochozoa</taxon>
        <taxon>Platyhelminthes</taxon>
        <taxon>Cestoda</taxon>
        <taxon>Eucestoda</taxon>
        <taxon>Diphyllobothriidea</taxon>
        <taxon>Diphyllobothriidae</taxon>
        <taxon>Schistocephalus</taxon>
    </lineage>
</organism>
<dbReference type="GO" id="GO:0005525">
    <property type="term" value="F:GTP binding"/>
    <property type="evidence" value="ECO:0007669"/>
    <property type="project" value="UniProtKB-KW"/>
</dbReference>
<evidence type="ECO:0000256" key="7">
    <source>
        <dbReference type="ARBA" id="ARBA00022801"/>
    </source>
</evidence>
<comment type="subcellular location">
    <subcellularLocation>
        <location evidence="2">Cytoplasm</location>
    </subcellularLocation>
    <subcellularLocation>
        <location evidence="1">Nucleus</location>
    </subcellularLocation>
</comment>
<sequence length="466" mass="50733">MASTSAGAGDVPEQAPVCIVVLGMAGSGKTTFVKMLTQHLASIGPPPYTINLDPAVYHIPYHANIDIRDTVKFKEVMKQYGFGPNGAILTSLNFFTAHFDKVINLIGKNAGKFRHVVIDTPGQIEVFTWSASGVIITELLSSTYPTIIVYVMDTPRSHSPVTFMSNMLYACSVLYRMKLPFICVLNKTDIIDCQFAIDWMRDFEAFQSALSAHRSAGAEPGADQFDSADGPGAQQDCSQYMSSLTNSLSLVLDEFYNDLSCCGVSSVTGEGFDQFMTLVAGATEQYFTVGSHPIFSPCLVDFLPALKANQKAGKDRTAPSLLSTYSEHRIYTSVCAFLLSVKHEKNLFRTLLFLFFILPPKEDTEGAVKSMSESSSSTSEEEDGQGGAGTSSRRNIAAGRKAVKNPMLVDLVGDSDNADSDPLVNLDGIEEKPHEVEEAIDGRSPLHFHGRRQDSRRSLNSPNVSI</sequence>
<keyword evidence="9" id="KW-0342">GTP-binding</keyword>
<evidence type="ECO:0000256" key="1">
    <source>
        <dbReference type="ARBA" id="ARBA00004123"/>
    </source>
</evidence>
<dbReference type="WBParaSite" id="SSLN_0000354601-mRNA-1">
    <property type="protein sequence ID" value="SSLN_0000354601-mRNA-1"/>
    <property type="gene ID" value="SSLN_0000354601"/>
</dbReference>
<comment type="function">
    <text evidence="11">Small GTPase required for proper nuclear import of RNA polymerase II (RNAPII). May act at an RNAP assembly step prior to nuclear import.</text>
</comment>
<dbReference type="AlphaFoldDB" id="A0A183SGU5"/>
<name>A0A183SGU5_SCHSO</name>
<keyword evidence="6" id="KW-0547">Nucleotide-binding</keyword>
<reference evidence="14" key="1">
    <citation type="submission" date="2016-06" db="UniProtKB">
        <authorList>
            <consortium name="WormBaseParasite"/>
        </authorList>
    </citation>
    <scope>IDENTIFICATION</scope>
</reference>
<dbReference type="InterPro" id="IPR004130">
    <property type="entry name" value="Gpn"/>
</dbReference>
<dbReference type="Pfam" id="PF03029">
    <property type="entry name" value="ATP_bind_1"/>
    <property type="match status" value="1"/>
</dbReference>
<dbReference type="InterPro" id="IPR030230">
    <property type="entry name" value="Gpn1/Npa3/XAB1"/>
</dbReference>
<evidence type="ECO:0000313" key="14">
    <source>
        <dbReference type="WBParaSite" id="SSLN_0000354601-mRNA-1"/>
    </source>
</evidence>
<feature type="compositionally biased region" description="Basic and acidic residues" evidence="13">
    <location>
        <begin position="429"/>
        <end position="441"/>
    </location>
</feature>
<dbReference type="GO" id="GO:0005634">
    <property type="term" value="C:nucleus"/>
    <property type="evidence" value="ECO:0007669"/>
    <property type="project" value="UniProtKB-SubCell"/>
</dbReference>
<proteinExistence type="inferred from homology"/>
<protein>
    <recommendedName>
        <fullName evidence="4">GPN-loop GTPase 1</fullName>
    </recommendedName>
    <alternativeName>
        <fullName evidence="12">XPA-binding protein 1 homolog</fullName>
    </alternativeName>
</protein>
<evidence type="ECO:0000256" key="10">
    <source>
        <dbReference type="ARBA" id="ARBA00023242"/>
    </source>
</evidence>
<evidence type="ECO:0000256" key="2">
    <source>
        <dbReference type="ARBA" id="ARBA00004496"/>
    </source>
</evidence>
<evidence type="ECO:0000256" key="5">
    <source>
        <dbReference type="ARBA" id="ARBA00022490"/>
    </source>
</evidence>
<dbReference type="GO" id="GO:0003924">
    <property type="term" value="F:GTPase activity"/>
    <property type="evidence" value="ECO:0007669"/>
    <property type="project" value="InterPro"/>
</dbReference>
<dbReference type="InterPro" id="IPR027417">
    <property type="entry name" value="P-loop_NTPase"/>
</dbReference>
<evidence type="ECO:0000256" key="4">
    <source>
        <dbReference type="ARBA" id="ARBA00014579"/>
    </source>
</evidence>
<keyword evidence="10" id="KW-0539">Nucleus</keyword>
<evidence type="ECO:0000256" key="9">
    <source>
        <dbReference type="ARBA" id="ARBA00023134"/>
    </source>
</evidence>